<feature type="compositionally biased region" description="Basic and acidic residues" evidence="1">
    <location>
        <begin position="19"/>
        <end position="36"/>
    </location>
</feature>
<organism evidence="2">
    <name type="scientific">uncultured Actinomycetospora sp</name>
    <dbReference type="NCBI Taxonomy" id="1135996"/>
    <lineage>
        <taxon>Bacteria</taxon>
        <taxon>Bacillati</taxon>
        <taxon>Actinomycetota</taxon>
        <taxon>Actinomycetes</taxon>
        <taxon>Pseudonocardiales</taxon>
        <taxon>Pseudonocardiaceae</taxon>
        <taxon>Actinomycetospora</taxon>
        <taxon>environmental samples</taxon>
    </lineage>
</organism>
<proteinExistence type="predicted"/>
<feature type="compositionally biased region" description="Basic residues" evidence="1">
    <location>
        <begin position="139"/>
        <end position="150"/>
    </location>
</feature>
<accession>A0A6J4IPH6</accession>
<protein>
    <submittedName>
        <fullName evidence="2">Uncharacterized protein</fullName>
    </submittedName>
</protein>
<name>A0A6J4IPH6_9PSEU</name>
<gene>
    <name evidence="2" type="ORF">AVDCRST_MAG54-2228</name>
</gene>
<evidence type="ECO:0000313" key="2">
    <source>
        <dbReference type="EMBL" id="CAA9255920.1"/>
    </source>
</evidence>
<feature type="non-terminal residue" evidence="2">
    <location>
        <position position="150"/>
    </location>
</feature>
<sequence length="150" mass="16628">VRTTRDLHPRPARAGRGRRHDDRRHPRRGRAGDDAAARAPARQPDQRLRVLRRVGREDAAQGRRVRGPPRPPRGLARGAGLHRRRAGRAGAGGGVDPDRRPPGPRARQRLGRGGPALRPDGAGGARRADRPDQLLQPRQRPHPPPRRRLV</sequence>
<feature type="compositionally biased region" description="Basic and acidic residues" evidence="1">
    <location>
        <begin position="44"/>
        <end position="61"/>
    </location>
</feature>
<feature type="region of interest" description="Disordered" evidence="1">
    <location>
        <begin position="1"/>
        <end position="150"/>
    </location>
</feature>
<dbReference type="EMBL" id="CADCTH010000289">
    <property type="protein sequence ID" value="CAA9255920.1"/>
    <property type="molecule type" value="Genomic_DNA"/>
</dbReference>
<evidence type="ECO:0000256" key="1">
    <source>
        <dbReference type="SAM" id="MobiDB-lite"/>
    </source>
</evidence>
<feature type="non-terminal residue" evidence="2">
    <location>
        <position position="1"/>
    </location>
</feature>
<dbReference type="AlphaFoldDB" id="A0A6J4IPH6"/>
<reference evidence="2" key="1">
    <citation type="submission" date="2020-02" db="EMBL/GenBank/DDBJ databases">
        <authorList>
            <person name="Meier V. D."/>
        </authorList>
    </citation>
    <scope>NUCLEOTIDE SEQUENCE</scope>
    <source>
        <strain evidence="2">AVDCRST_MAG54</strain>
    </source>
</reference>